<keyword evidence="2" id="KW-1185">Reference proteome</keyword>
<evidence type="ECO:0008006" key="3">
    <source>
        <dbReference type="Google" id="ProtNLM"/>
    </source>
</evidence>
<dbReference type="Proteomes" id="UP001595713">
    <property type="component" value="Unassembled WGS sequence"/>
</dbReference>
<evidence type="ECO:0000313" key="1">
    <source>
        <dbReference type="EMBL" id="MFC3579482.1"/>
    </source>
</evidence>
<gene>
    <name evidence="1" type="ORF">ACFONA_04830</name>
</gene>
<proteinExistence type="predicted"/>
<dbReference type="RefSeq" id="WP_261295553.1">
    <property type="nucleotide sequence ID" value="NZ_JANQBK010000017.1"/>
</dbReference>
<organism evidence="1 2">
    <name type="scientific">Sphingomonas hylomeconis</name>
    <dbReference type="NCBI Taxonomy" id="1395958"/>
    <lineage>
        <taxon>Bacteria</taxon>
        <taxon>Pseudomonadati</taxon>
        <taxon>Pseudomonadota</taxon>
        <taxon>Alphaproteobacteria</taxon>
        <taxon>Sphingomonadales</taxon>
        <taxon>Sphingomonadaceae</taxon>
        <taxon>Sphingomonas</taxon>
    </lineage>
</organism>
<evidence type="ECO:0000313" key="2">
    <source>
        <dbReference type="Proteomes" id="UP001595713"/>
    </source>
</evidence>
<accession>A0ABV7SRB3</accession>
<dbReference type="EMBL" id="JBHRXP010000002">
    <property type="protein sequence ID" value="MFC3579482.1"/>
    <property type="molecule type" value="Genomic_DNA"/>
</dbReference>
<comment type="caution">
    <text evidence="1">The sequence shown here is derived from an EMBL/GenBank/DDBJ whole genome shotgun (WGS) entry which is preliminary data.</text>
</comment>
<name>A0ABV7SRB3_9SPHN</name>
<reference evidence="2" key="1">
    <citation type="journal article" date="2019" name="Int. J. Syst. Evol. Microbiol.">
        <title>The Global Catalogue of Microorganisms (GCM) 10K type strain sequencing project: providing services to taxonomists for standard genome sequencing and annotation.</title>
        <authorList>
            <consortium name="The Broad Institute Genomics Platform"/>
            <consortium name="The Broad Institute Genome Sequencing Center for Infectious Disease"/>
            <person name="Wu L."/>
            <person name="Ma J."/>
        </authorList>
    </citation>
    <scope>NUCLEOTIDE SEQUENCE [LARGE SCALE GENOMIC DNA]</scope>
    <source>
        <strain evidence="2">KCTC 42739</strain>
    </source>
</reference>
<dbReference type="SUPFAM" id="SSF101898">
    <property type="entry name" value="NHL repeat"/>
    <property type="match status" value="1"/>
</dbReference>
<sequence>MASTLLDERQLRAALARDKYDRREFRITDSALAGFDWLVASPQGIFAVSKEHAKTVSHGWFFGLWRDGDTLYLFENCAHRNHAEAMGRLVRITIVDGHLTAPLVLANGLDNNCHQVALIDGLVCVVDTANQAIRRFTTDGTPVDVRHPLPPIQDTGDSITDYHHINAIAKIGQRIAIMLHNGRLPPPATSELAWLDATWTLSERQKLPGHSCHDIVEDGNGVLWHCDSMAGDLIGSDGTRIHISDDLMTRGIAFSDDAILIGTSTFGPRHLRHKLRGAVVVLDRSFARQTVIDLPGAPTDIIAL</sequence>
<protein>
    <recommendedName>
        <fullName evidence="3">DUF4915 domain-containing protein</fullName>
    </recommendedName>
</protein>